<evidence type="ECO:0000313" key="1">
    <source>
        <dbReference type="EMBL" id="CEK83262.1"/>
    </source>
</evidence>
<name>A0A0B7ARQ4_9EUPU</name>
<dbReference type="AlphaFoldDB" id="A0A0B7ARQ4"/>
<sequence length="101" mass="11219">MYALDSEPCMSEPNEVLNTVCSCKVPGQNEITSEIIKYAKRNTHHRTTCLTSAVLEIQINATKNEGCQYHNSLLKIKVTEMILTNMATLPFSESIQGKTAV</sequence>
<dbReference type="EMBL" id="HACG01036397">
    <property type="protein sequence ID" value="CEK83262.1"/>
    <property type="molecule type" value="Transcribed_RNA"/>
</dbReference>
<proteinExistence type="predicted"/>
<feature type="non-terminal residue" evidence="1">
    <location>
        <position position="101"/>
    </location>
</feature>
<reference evidence="1" key="1">
    <citation type="submission" date="2014-12" db="EMBL/GenBank/DDBJ databases">
        <title>Insight into the proteome of Arion vulgaris.</title>
        <authorList>
            <person name="Aradska J."/>
            <person name="Bulat T."/>
            <person name="Smidak R."/>
            <person name="Sarate P."/>
            <person name="Gangsoo J."/>
            <person name="Sialana F."/>
            <person name="Bilban M."/>
            <person name="Lubec G."/>
        </authorList>
    </citation>
    <scope>NUCLEOTIDE SEQUENCE</scope>
    <source>
        <tissue evidence="1">Skin</tissue>
    </source>
</reference>
<accession>A0A0B7ARQ4</accession>
<protein>
    <submittedName>
        <fullName evidence="1">Uncharacterized protein</fullName>
    </submittedName>
</protein>
<gene>
    <name evidence="1" type="primary">ORF136150</name>
</gene>
<organism evidence="1">
    <name type="scientific">Arion vulgaris</name>
    <dbReference type="NCBI Taxonomy" id="1028688"/>
    <lineage>
        <taxon>Eukaryota</taxon>
        <taxon>Metazoa</taxon>
        <taxon>Spiralia</taxon>
        <taxon>Lophotrochozoa</taxon>
        <taxon>Mollusca</taxon>
        <taxon>Gastropoda</taxon>
        <taxon>Heterobranchia</taxon>
        <taxon>Euthyneura</taxon>
        <taxon>Panpulmonata</taxon>
        <taxon>Eupulmonata</taxon>
        <taxon>Stylommatophora</taxon>
        <taxon>Helicina</taxon>
        <taxon>Arionoidea</taxon>
        <taxon>Arionidae</taxon>
        <taxon>Arion</taxon>
    </lineage>
</organism>